<proteinExistence type="predicted"/>
<dbReference type="GO" id="GO:0005524">
    <property type="term" value="F:ATP binding"/>
    <property type="evidence" value="ECO:0007669"/>
    <property type="project" value="UniProtKB-KW"/>
</dbReference>
<dbReference type="PANTHER" id="PTHR10953">
    <property type="entry name" value="UBIQUITIN-ACTIVATING ENZYME E1"/>
    <property type="match status" value="1"/>
</dbReference>
<dbReference type="GO" id="GO:0004792">
    <property type="term" value="F:thiosulfate-cyanide sulfurtransferase activity"/>
    <property type="evidence" value="ECO:0007669"/>
    <property type="project" value="TreeGrafter"/>
</dbReference>
<evidence type="ECO:0000313" key="5">
    <source>
        <dbReference type="EMBL" id="SFV88310.1"/>
    </source>
</evidence>
<dbReference type="InterPro" id="IPR000594">
    <property type="entry name" value="ThiF_NAD_FAD-bd"/>
</dbReference>
<keyword evidence="2" id="KW-0547">Nucleotide-binding</keyword>
<name>A0A1W1E2W0_9ZZZZ</name>
<accession>A0A1W1E2W0</accession>
<dbReference type="AlphaFoldDB" id="A0A1W1E2W0"/>
<keyword evidence="3" id="KW-0067">ATP-binding</keyword>
<evidence type="ECO:0000256" key="1">
    <source>
        <dbReference type="ARBA" id="ARBA00022679"/>
    </source>
</evidence>
<dbReference type="InterPro" id="IPR045886">
    <property type="entry name" value="ThiF/MoeB/HesA"/>
</dbReference>
<organism evidence="5">
    <name type="scientific">hydrothermal vent metagenome</name>
    <dbReference type="NCBI Taxonomy" id="652676"/>
    <lineage>
        <taxon>unclassified sequences</taxon>
        <taxon>metagenomes</taxon>
        <taxon>ecological metagenomes</taxon>
    </lineage>
</organism>
<dbReference type="SUPFAM" id="SSF69572">
    <property type="entry name" value="Activating enzymes of the ubiquitin-like proteins"/>
    <property type="match status" value="1"/>
</dbReference>
<dbReference type="GO" id="GO:0008146">
    <property type="term" value="F:sulfotransferase activity"/>
    <property type="evidence" value="ECO:0007669"/>
    <property type="project" value="TreeGrafter"/>
</dbReference>
<gene>
    <name evidence="5" type="ORF">MNB_SUP05-SYMBIONT-7-670</name>
</gene>
<evidence type="ECO:0000256" key="2">
    <source>
        <dbReference type="ARBA" id="ARBA00022741"/>
    </source>
</evidence>
<feature type="domain" description="THIF-type NAD/FAD binding fold" evidence="4">
    <location>
        <begin position="9"/>
        <end position="242"/>
    </location>
</feature>
<reference evidence="5" key="1">
    <citation type="submission" date="2016-10" db="EMBL/GenBank/DDBJ databases">
        <authorList>
            <person name="de Groot N.N."/>
        </authorList>
    </citation>
    <scope>NUCLEOTIDE SEQUENCE</scope>
</reference>
<protein>
    <submittedName>
        <fullName evidence="5">Molybdopterin biosynthesis protein MoeB</fullName>
    </submittedName>
</protein>
<sequence>MNDQSLLRYSRQILLPEVGTEGQQILLNSTLLLIGIGGLGSPSALYLAAAGVGHLILADFDQVELSNLQRQVIHTTDDIGKDKVVSAKETLLAINPNIKITTLTNLKTDNIDEWVQKSDIVLDGTDNFDARFKINQSCVSNKTPLVSAAVIRFEGQLSVFKGYQKNQPCYQCLYPTTGNNDENCVNNGILAPVAGMLGTMQALQALKVILNLGEQLVGKLMVIDALDLNFRKIKISKDKSCKICVHGA</sequence>
<dbReference type="GO" id="GO:0005829">
    <property type="term" value="C:cytosol"/>
    <property type="evidence" value="ECO:0007669"/>
    <property type="project" value="TreeGrafter"/>
</dbReference>
<dbReference type="PANTHER" id="PTHR10953:SF102">
    <property type="entry name" value="ADENYLYLTRANSFERASE AND SULFURTRANSFERASE MOCS3"/>
    <property type="match status" value="1"/>
</dbReference>
<keyword evidence="1" id="KW-0808">Transferase</keyword>
<dbReference type="EMBL" id="FPIA01000031">
    <property type="protein sequence ID" value="SFV88310.1"/>
    <property type="molecule type" value="Genomic_DNA"/>
</dbReference>
<dbReference type="GO" id="GO:0008641">
    <property type="term" value="F:ubiquitin-like modifier activating enzyme activity"/>
    <property type="evidence" value="ECO:0007669"/>
    <property type="project" value="InterPro"/>
</dbReference>
<dbReference type="InterPro" id="IPR035985">
    <property type="entry name" value="Ubiquitin-activating_enz"/>
</dbReference>
<evidence type="ECO:0000256" key="3">
    <source>
        <dbReference type="ARBA" id="ARBA00022840"/>
    </source>
</evidence>
<dbReference type="Pfam" id="PF00899">
    <property type="entry name" value="ThiF"/>
    <property type="match status" value="1"/>
</dbReference>
<dbReference type="Gene3D" id="3.40.50.720">
    <property type="entry name" value="NAD(P)-binding Rossmann-like Domain"/>
    <property type="match status" value="1"/>
</dbReference>
<dbReference type="CDD" id="cd00757">
    <property type="entry name" value="ThiF_MoeB_HesA_family"/>
    <property type="match status" value="1"/>
</dbReference>
<dbReference type="GO" id="GO:0016779">
    <property type="term" value="F:nucleotidyltransferase activity"/>
    <property type="evidence" value="ECO:0007669"/>
    <property type="project" value="TreeGrafter"/>
</dbReference>
<evidence type="ECO:0000259" key="4">
    <source>
        <dbReference type="Pfam" id="PF00899"/>
    </source>
</evidence>
<dbReference type="FunFam" id="3.40.50.720:FF:000033">
    <property type="entry name" value="Adenylyltransferase and sulfurtransferase MOCS3"/>
    <property type="match status" value="1"/>
</dbReference>
<dbReference type="NCBIfam" id="NF004281">
    <property type="entry name" value="PRK05690.1"/>
    <property type="match status" value="1"/>
</dbReference>